<evidence type="ECO:0000313" key="13">
    <source>
        <dbReference type="EMBL" id="SCL54251.1"/>
    </source>
</evidence>
<keyword evidence="14" id="KW-1185">Reference proteome</keyword>
<dbReference type="SUPFAM" id="SSF69318">
    <property type="entry name" value="Integrin alpha N-terminal domain"/>
    <property type="match status" value="1"/>
</dbReference>
<dbReference type="InterPro" id="IPR013783">
    <property type="entry name" value="Ig-like_fold"/>
</dbReference>
<evidence type="ECO:0000259" key="10">
    <source>
        <dbReference type="Pfam" id="PF00759"/>
    </source>
</evidence>
<dbReference type="RefSeq" id="WP_139135642.1">
    <property type="nucleotide sequence ID" value="NZ_BMMJ01000021.1"/>
</dbReference>
<accession>A0A1C6UJU8</accession>
<evidence type="ECO:0000256" key="2">
    <source>
        <dbReference type="ARBA" id="ARBA00022729"/>
    </source>
</evidence>
<evidence type="ECO:0000256" key="6">
    <source>
        <dbReference type="ARBA" id="ARBA00023326"/>
    </source>
</evidence>
<keyword evidence="5 7" id="KW-0326">Glycosidase</keyword>
<keyword evidence="2 8" id="KW-0732">Signal</keyword>
<keyword evidence="8" id="KW-0136">Cellulose degradation</keyword>
<dbReference type="SUPFAM" id="SSF81296">
    <property type="entry name" value="E set domains"/>
    <property type="match status" value="1"/>
</dbReference>
<comment type="catalytic activity">
    <reaction evidence="8">
        <text>Endohydrolysis of (1-&gt;4)-beta-D-glucosidic linkages in cellulose, lichenin and cereal beta-D-glucans.</text>
        <dbReference type="EC" id="3.2.1.4"/>
    </reaction>
</comment>
<evidence type="ECO:0000259" key="11">
    <source>
        <dbReference type="Pfam" id="PF02018"/>
    </source>
</evidence>
<dbReference type="PRINTS" id="PR01388">
    <property type="entry name" value="CDTOXINB"/>
</dbReference>
<evidence type="ECO:0000256" key="7">
    <source>
        <dbReference type="PROSITE-ProRule" id="PRU10060"/>
    </source>
</evidence>
<evidence type="ECO:0000256" key="8">
    <source>
        <dbReference type="RuleBase" id="RU361166"/>
    </source>
</evidence>
<dbReference type="InterPro" id="IPR003539">
    <property type="entry name" value="CD_toxinB"/>
</dbReference>
<dbReference type="SUPFAM" id="SSF48208">
    <property type="entry name" value="Six-hairpin glycosidases"/>
    <property type="match status" value="1"/>
</dbReference>
<dbReference type="PROSITE" id="PS00698">
    <property type="entry name" value="GH9_3"/>
    <property type="match status" value="1"/>
</dbReference>
<dbReference type="InterPro" id="IPR036691">
    <property type="entry name" value="Endo/exonu/phosph_ase_sf"/>
</dbReference>
<dbReference type="CDD" id="cd02850">
    <property type="entry name" value="E_set_Cellulase_N"/>
    <property type="match status" value="1"/>
</dbReference>
<dbReference type="InterPro" id="IPR013517">
    <property type="entry name" value="FG-GAP"/>
</dbReference>
<evidence type="ECO:0000313" key="14">
    <source>
        <dbReference type="Proteomes" id="UP000198937"/>
    </source>
</evidence>
<evidence type="ECO:0000256" key="3">
    <source>
        <dbReference type="ARBA" id="ARBA00022801"/>
    </source>
</evidence>
<feature type="signal peptide" evidence="8">
    <location>
        <begin position="1"/>
        <end position="32"/>
    </location>
</feature>
<dbReference type="OrthoDB" id="9808897at2"/>
<feature type="domain" description="Glycoside hydrolase family 9" evidence="10">
    <location>
        <begin position="979"/>
        <end position="1446"/>
    </location>
</feature>
<dbReference type="EC" id="3.2.1.4" evidence="8"/>
<dbReference type="Gene3D" id="2.60.40.10">
    <property type="entry name" value="Immunoglobulins"/>
    <property type="match status" value="1"/>
</dbReference>
<dbReference type="InterPro" id="IPR033126">
    <property type="entry name" value="Glyco_hydro_9_Asp/Glu_AS"/>
</dbReference>
<dbReference type="InterPro" id="IPR008928">
    <property type="entry name" value="6-hairpin_glycosidase_sf"/>
</dbReference>
<dbReference type="InterPro" id="IPR003305">
    <property type="entry name" value="CenC_carb-bd"/>
</dbReference>
<evidence type="ECO:0000259" key="12">
    <source>
        <dbReference type="Pfam" id="PF02927"/>
    </source>
</evidence>
<evidence type="ECO:0000256" key="9">
    <source>
        <dbReference type="SAM" id="MobiDB-lite"/>
    </source>
</evidence>
<feature type="domain" description="Cellulase Ig-like" evidence="12">
    <location>
        <begin position="883"/>
        <end position="963"/>
    </location>
</feature>
<keyword evidence="4 7" id="KW-0119">Carbohydrate metabolism</keyword>
<dbReference type="PANTHER" id="PTHR22298">
    <property type="entry name" value="ENDO-1,4-BETA-GLUCANASE"/>
    <property type="match status" value="1"/>
</dbReference>
<keyword evidence="3 7" id="KW-0378">Hydrolase</keyword>
<keyword evidence="6 7" id="KW-0624">Polysaccharide degradation</keyword>
<dbReference type="Pfam" id="PF02927">
    <property type="entry name" value="CelD_N"/>
    <property type="match status" value="1"/>
</dbReference>
<dbReference type="InterPro" id="IPR001701">
    <property type="entry name" value="Glyco_hydro_9"/>
</dbReference>
<feature type="active site" evidence="7">
    <location>
        <position position="1434"/>
    </location>
</feature>
<dbReference type="InterPro" id="IPR014756">
    <property type="entry name" value="Ig_E-set"/>
</dbReference>
<feature type="domain" description="CBM-cenC" evidence="11">
    <location>
        <begin position="736"/>
        <end position="845"/>
    </location>
</feature>
<dbReference type="SUPFAM" id="SSF49785">
    <property type="entry name" value="Galactose-binding domain-like"/>
    <property type="match status" value="1"/>
</dbReference>
<dbReference type="Pfam" id="PF02018">
    <property type="entry name" value="CBM_4_9"/>
    <property type="match status" value="1"/>
</dbReference>
<dbReference type="Pfam" id="PF13517">
    <property type="entry name" value="FG-GAP_3"/>
    <property type="match status" value="1"/>
</dbReference>
<dbReference type="Gene3D" id="1.50.10.10">
    <property type="match status" value="1"/>
</dbReference>
<feature type="active site" evidence="7">
    <location>
        <position position="1425"/>
    </location>
</feature>
<comment type="similarity">
    <text evidence="1 7 8">Belongs to the glycosyl hydrolase 9 (cellulase E) family.</text>
</comment>
<dbReference type="STRING" id="683228.GA0070617_2609"/>
<dbReference type="InterPro" id="IPR028994">
    <property type="entry name" value="Integrin_alpha_N"/>
</dbReference>
<evidence type="ECO:0000256" key="5">
    <source>
        <dbReference type="ARBA" id="ARBA00023295"/>
    </source>
</evidence>
<dbReference type="GO" id="GO:0030245">
    <property type="term" value="P:cellulose catabolic process"/>
    <property type="evidence" value="ECO:0007669"/>
    <property type="project" value="UniProtKB-KW"/>
</dbReference>
<evidence type="ECO:0000256" key="4">
    <source>
        <dbReference type="ARBA" id="ARBA00023277"/>
    </source>
</evidence>
<evidence type="ECO:0000256" key="1">
    <source>
        <dbReference type="ARBA" id="ARBA00007072"/>
    </source>
</evidence>
<reference evidence="13 14" key="1">
    <citation type="submission" date="2016-06" db="EMBL/GenBank/DDBJ databases">
        <authorList>
            <person name="Kjaerup R.B."/>
            <person name="Dalgaard T.S."/>
            <person name="Juul-Madsen H.R."/>
        </authorList>
    </citation>
    <scope>NUCLEOTIDE SEQUENCE [LARGE SCALE GENOMIC DNA]</scope>
    <source>
        <strain evidence="13 14">DSM 45577</strain>
    </source>
</reference>
<proteinExistence type="inferred from homology"/>
<dbReference type="Gene3D" id="2.130.10.130">
    <property type="entry name" value="Integrin alpha, N-terminal"/>
    <property type="match status" value="1"/>
</dbReference>
<feature type="region of interest" description="Disordered" evidence="9">
    <location>
        <begin position="697"/>
        <end position="735"/>
    </location>
</feature>
<dbReference type="InterPro" id="IPR004197">
    <property type="entry name" value="Cellulase_Ig-like"/>
</dbReference>
<dbReference type="Gene3D" id="3.60.10.10">
    <property type="entry name" value="Endonuclease/exonuclease/phosphatase"/>
    <property type="match status" value="1"/>
</dbReference>
<dbReference type="EMBL" id="FMIA01000002">
    <property type="protein sequence ID" value="SCL54251.1"/>
    <property type="molecule type" value="Genomic_DNA"/>
</dbReference>
<dbReference type="Gene3D" id="2.60.120.260">
    <property type="entry name" value="Galactose-binding domain-like"/>
    <property type="match status" value="1"/>
</dbReference>
<feature type="chain" id="PRO_5008450020" description="Endoglucanase" evidence="8">
    <location>
        <begin position="33"/>
        <end position="1457"/>
    </location>
</feature>
<dbReference type="InterPro" id="IPR012341">
    <property type="entry name" value="6hp_glycosidase-like_sf"/>
</dbReference>
<sequence length="1457" mass="158069">MGVARKWLAATIAVTTAATVLSVMKPSTPAVAAPQDRITASWNMQGQSDGTGGPPESRWTTTVRQLLNEHGVQVLALQEAGNAPPVSATQTARTFAQLQITEHEYNLGTSSRPDRVFIYWTNPGQQRNGLAIVTRERAQDAVALQVNSQFNSRPLAGVQLGSDWYFDAHALSMGPTRTNDAADIVDTARQFMAGRPSDEWMLLADFNQDPAQMPARLQRNIVAPDQPTHQGGGRLDWAYVGNQNNNTIDAQVGPSNSDHSYVRYVVNAGCGAGGGIGPRTTAQRDCYAPVPGETYRFYARHIPVDAVIALKTNDGDDIGPHVRTPRGSLDEALQVRFSMAPGQYQLAWPQTDPADERCLSWDPDSRNTGTTPCSEQAEVSRWQFKDGQIFTPGLSGSLQPSPNALGGRLVVAQDFYQWRAEPRNGIGPRWEPIGEFRDAAPIGSETHLPDLDGDGDADHVIVRPDGQVLAWRNDGARSTWTALGDITPADRGQPKTVHFGDLDGDGRDDYLRLLAADESPTGIRAMRVSRNESGDGQTRWGAPTIVANNLLYENSRFVDIDGDGDDDLINLDRINNASLWENRSPGRLPGPGDWHSVTGFATPADGFNDVSFTDITGDLRVDVVRVVHPGGEVRAWENIGAPWSRTTGWRPLGAIRDEGPFTGTTNLFADLDADRVGDFVLFNSVSGGLDGWLLPRYGTAEPGPGQPGQGGGQELPAGTLPAYGGGTPRPQLDGRLLQNSTFTGTDKPWWTNAGMTPKLDGGTFCVTAPASTNPWDVLVGHNSIYLPGGATYTLRFRARTNTAANPIVYLAPFDNPTNVTYLNKGFTTGTAWKEYEYSISTAYPEPYRLAQLQFRLGKSSAPYEFCMDDVTLTGAEYAYRADAGPDLKVNQHGYLPRGPKRATLLYGASSSVPWTLRRAGGGATVATGRTTPTGFDASAGAITHVIDFSHVTTTGRFELVYDGWVDRPSHPFDIRADLYDRLRTDATRFFYTNRSGIAIDGGIAGAAYARPAGHVADSPNGGDTQVPCQQPKSFLNNWTCSYRLDVTGGWYDAGDHGKYVVNGGIATYQLLSAWERNRPAALGDGTLAVPERGNGIPDILDEARWNLDFMLKMQVPDGLPLAGMVHHKVHDETWTGPPMLPHQDKKPRELHRPSTAATLNLAAVAAQASRIYQPYDAGFAARLRAAAERAYAAARANPALFAPYEDRSGGGPYNDGDVSDEFYWAAAELYLTTKNASYLATVRISRFHTAGTAFSQNGFYWGSVAALAQLDLARFGTELSDRDQIKGWVVAAADRLISFQKAERFGQTYTPTTGRYDWGSNASMLNNQVVLATAYDLTGADRYADAVFEGLDYLLGRNALGQSYITGYGVNDAKNQHSRWYAKSFDARLPNPPVGSVAGGPNSSLQDPLSASWLQGCAPQLCYVDNLEAWSVNEITINWNSALTWVAAFAADVAGRR</sequence>
<dbReference type="InterPro" id="IPR008979">
    <property type="entry name" value="Galactose-bd-like_sf"/>
</dbReference>
<dbReference type="SUPFAM" id="SSF56219">
    <property type="entry name" value="DNase I-like"/>
    <property type="match status" value="1"/>
</dbReference>
<organism evidence="13 14">
    <name type="scientific">Micromonospora yangpuensis</name>
    <dbReference type="NCBI Taxonomy" id="683228"/>
    <lineage>
        <taxon>Bacteria</taxon>
        <taxon>Bacillati</taxon>
        <taxon>Actinomycetota</taxon>
        <taxon>Actinomycetes</taxon>
        <taxon>Micromonosporales</taxon>
        <taxon>Micromonosporaceae</taxon>
        <taxon>Micromonospora</taxon>
    </lineage>
</organism>
<dbReference type="Pfam" id="PF00759">
    <property type="entry name" value="Glyco_hydro_9"/>
    <property type="match status" value="1"/>
</dbReference>
<dbReference type="GO" id="GO:0008810">
    <property type="term" value="F:cellulase activity"/>
    <property type="evidence" value="ECO:0007669"/>
    <property type="project" value="UniProtKB-EC"/>
</dbReference>
<protein>
    <recommendedName>
        <fullName evidence="8">Endoglucanase</fullName>
        <ecNumber evidence="8">3.2.1.4</ecNumber>
    </recommendedName>
</protein>
<gene>
    <name evidence="13" type="ORF">GA0070617_2609</name>
</gene>
<name>A0A1C6UJU8_9ACTN</name>
<dbReference type="Proteomes" id="UP000198937">
    <property type="component" value="Unassembled WGS sequence"/>
</dbReference>